<dbReference type="OrthoDB" id="3627595at2"/>
<sequence length="101" mass="11611">MVSRDDTITYDYTTLEYCVEEMRKAAQWIVEQTDAMQADVKKILVGWTGDTADAYDRLCDDLEGDLTVNANDLTSLEKKMEDVIHKFQLQDKNSARSFGDY</sequence>
<dbReference type="InterPro" id="IPR036689">
    <property type="entry name" value="ESAT-6-like_sf"/>
</dbReference>
<evidence type="ECO:0008006" key="3">
    <source>
        <dbReference type="Google" id="ProtNLM"/>
    </source>
</evidence>
<dbReference type="RefSeq" id="WP_054292263.1">
    <property type="nucleotide sequence ID" value="NZ_CP012752.1"/>
</dbReference>
<dbReference type="STRING" id="860235.AOZ06_28795"/>
<gene>
    <name evidence="1" type="ORF">AOZ06_28795</name>
</gene>
<evidence type="ECO:0000313" key="1">
    <source>
        <dbReference type="EMBL" id="ALG10360.1"/>
    </source>
</evidence>
<dbReference type="Gene3D" id="1.10.287.1060">
    <property type="entry name" value="ESAT-6-like"/>
    <property type="match status" value="1"/>
</dbReference>
<name>A0A0N9HT06_9PSEU</name>
<dbReference type="Proteomes" id="UP000063699">
    <property type="component" value="Chromosome"/>
</dbReference>
<organism evidence="1 2">
    <name type="scientific">Kibdelosporangium phytohabitans</name>
    <dbReference type="NCBI Taxonomy" id="860235"/>
    <lineage>
        <taxon>Bacteria</taxon>
        <taxon>Bacillati</taxon>
        <taxon>Actinomycetota</taxon>
        <taxon>Actinomycetes</taxon>
        <taxon>Pseudonocardiales</taxon>
        <taxon>Pseudonocardiaceae</taxon>
        <taxon>Kibdelosporangium</taxon>
    </lineage>
</organism>
<dbReference type="EMBL" id="CP012752">
    <property type="protein sequence ID" value="ALG10360.1"/>
    <property type="molecule type" value="Genomic_DNA"/>
</dbReference>
<protein>
    <recommendedName>
        <fullName evidence="3">ESAT-6-like protein</fullName>
    </recommendedName>
</protein>
<proteinExistence type="predicted"/>
<dbReference type="AlphaFoldDB" id="A0A0N9HT06"/>
<accession>A0A0N9HT06</accession>
<dbReference type="SUPFAM" id="SSF140453">
    <property type="entry name" value="EsxAB dimer-like"/>
    <property type="match status" value="1"/>
</dbReference>
<evidence type="ECO:0000313" key="2">
    <source>
        <dbReference type="Proteomes" id="UP000063699"/>
    </source>
</evidence>
<dbReference type="KEGG" id="kphy:AOZ06_28795"/>
<keyword evidence="2" id="KW-1185">Reference proteome</keyword>
<reference evidence="1 2" key="1">
    <citation type="submission" date="2015-07" db="EMBL/GenBank/DDBJ databases">
        <title>Genome sequencing of Kibdelosporangium phytohabitans.</title>
        <authorList>
            <person name="Qin S."/>
            <person name="Xing K."/>
        </authorList>
    </citation>
    <scope>NUCLEOTIDE SEQUENCE [LARGE SCALE GENOMIC DNA]</scope>
    <source>
        <strain evidence="1 2">KLBMP1111</strain>
    </source>
</reference>